<organism evidence="8 9">
    <name type="scientific">Paracoccus methylovorus</name>
    <dbReference type="NCBI Taxonomy" id="2812658"/>
    <lineage>
        <taxon>Bacteria</taxon>
        <taxon>Pseudomonadati</taxon>
        <taxon>Pseudomonadota</taxon>
        <taxon>Alphaproteobacteria</taxon>
        <taxon>Rhodobacterales</taxon>
        <taxon>Paracoccaceae</taxon>
        <taxon>Paracoccus</taxon>
    </lineage>
</organism>
<keyword evidence="9" id="KW-1185">Reference proteome</keyword>
<name>A0ABX7JE16_9RHOB</name>
<comment type="cofactor">
    <cofactor evidence="6">
        <name>Zn(2+)</name>
        <dbReference type="ChEBI" id="CHEBI:29105"/>
    </cofactor>
    <text evidence="6">Binds 1 zinc ion per subunit.</text>
</comment>
<keyword evidence="5 6" id="KW-0482">Metalloprotease</keyword>
<dbReference type="PANTHER" id="PTHR22726:SF1">
    <property type="entry name" value="METALLOENDOPEPTIDASE OMA1, MITOCHONDRIAL"/>
    <property type="match status" value="1"/>
</dbReference>
<evidence type="ECO:0000256" key="6">
    <source>
        <dbReference type="RuleBase" id="RU003983"/>
    </source>
</evidence>
<reference evidence="8 9" key="1">
    <citation type="submission" date="2021-02" db="EMBL/GenBank/DDBJ databases">
        <title>Paracoccus methylovroum sp.nov., a new methanol and methylamine utilizing methylotrophic denitrifer.</title>
        <authorList>
            <person name="Timsy T."/>
            <person name="Behrendt U."/>
            <person name="Ulrich A."/>
            <person name="Spanner T."/>
            <person name="Foesel B.U."/>
            <person name="Horn M.A."/>
            <person name="Kolb S."/>
        </authorList>
    </citation>
    <scope>NUCLEOTIDE SEQUENCE [LARGE SCALE GENOMIC DNA]</scope>
    <source>
        <strain evidence="8 9">H4-D09</strain>
    </source>
</reference>
<proteinExistence type="inferred from homology"/>
<dbReference type="Pfam" id="PF01435">
    <property type="entry name" value="Peptidase_M48"/>
    <property type="match status" value="1"/>
</dbReference>
<protein>
    <submittedName>
        <fullName evidence="8">M48 family metalloprotease</fullName>
    </submittedName>
</protein>
<keyword evidence="1 6" id="KW-0645">Protease</keyword>
<evidence type="ECO:0000259" key="7">
    <source>
        <dbReference type="Pfam" id="PF01435"/>
    </source>
</evidence>
<evidence type="ECO:0000256" key="4">
    <source>
        <dbReference type="ARBA" id="ARBA00022833"/>
    </source>
</evidence>
<gene>
    <name evidence="8" type="ORF">JWJ88_06380</name>
</gene>
<accession>A0ABX7JE16</accession>
<comment type="similarity">
    <text evidence="6">Belongs to the peptidase M48 family.</text>
</comment>
<dbReference type="PANTHER" id="PTHR22726">
    <property type="entry name" value="METALLOENDOPEPTIDASE OMA1"/>
    <property type="match status" value="1"/>
</dbReference>
<evidence type="ECO:0000256" key="2">
    <source>
        <dbReference type="ARBA" id="ARBA00022723"/>
    </source>
</evidence>
<dbReference type="InterPro" id="IPR001915">
    <property type="entry name" value="Peptidase_M48"/>
</dbReference>
<keyword evidence="3 6" id="KW-0378">Hydrolase</keyword>
<dbReference type="Gene3D" id="3.30.2010.10">
    <property type="entry name" value="Metalloproteases ('zincins'), catalytic domain"/>
    <property type="match status" value="1"/>
</dbReference>
<evidence type="ECO:0000313" key="9">
    <source>
        <dbReference type="Proteomes" id="UP000663629"/>
    </source>
</evidence>
<dbReference type="GO" id="GO:0008237">
    <property type="term" value="F:metallopeptidase activity"/>
    <property type="evidence" value="ECO:0007669"/>
    <property type="project" value="UniProtKB-KW"/>
</dbReference>
<keyword evidence="2" id="KW-0479">Metal-binding</keyword>
<evidence type="ECO:0000256" key="5">
    <source>
        <dbReference type="ARBA" id="ARBA00023049"/>
    </source>
</evidence>
<keyword evidence="4 6" id="KW-0862">Zinc</keyword>
<dbReference type="Proteomes" id="UP000663629">
    <property type="component" value="Chromosome 1"/>
</dbReference>
<dbReference type="RefSeq" id="WP_205293283.1">
    <property type="nucleotide sequence ID" value="NZ_CP070368.1"/>
</dbReference>
<evidence type="ECO:0000313" key="8">
    <source>
        <dbReference type="EMBL" id="QRZ12260.1"/>
    </source>
</evidence>
<evidence type="ECO:0000256" key="1">
    <source>
        <dbReference type="ARBA" id="ARBA00022670"/>
    </source>
</evidence>
<dbReference type="InterPro" id="IPR051156">
    <property type="entry name" value="Mito/Outer_Membr_Metalloprot"/>
</dbReference>
<evidence type="ECO:0000256" key="3">
    <source>
        <dbReference type="ARBA" id="ARBA00022801"/>
    </source>
</evidence>
<feature type="domain" description="Peptidase M48" evidence="7">
    <location>
        <begin position="43"/>
        <end position="222"/>
    </location>
</feature>
<sequence length="229" mass="24934">MLKLTPILLILLYATAMWFFSAWRLKAELNAKSTPLRHPRLVPMLERLGRAMDLPRVQAHVYEVGFVNGLAAPDGRIFLTRGFLDRLDHGDVTEAELASVIAHELGHVAHGHTRRRMVDFAGQNVVRMVLAGVLGRFIPGIGVWVGNLVASTIAARLSRQDEFEADAFASALMVKAGLGTEPQKSLFRKLDRLAGGGGGPGAPAWLLSHPPAAARIAAIEKLEARWKQG</sequence>
<dbReference type="EMBL" id="CP070368">
    <property type="protein sequence ID" value="QRZ12260.1"/>
    <property type="molecule type" value="Genomic_DNA"/>
</dbReference>